<sequence length="83" mass="9427">MTELMAIKAAVEMSIGLNRKAHVPLIIELSSVVVAEWLINRRHRPWSLRNLFENINYGARQMAGFQVVVTHRQSNGMVDVLAK</sequence>
<evidence type="ECO:0000313" key="2">
    <source>
        <dbReference type="Proteomes" id="UP001358586"/>
    </source>
</evidence>
<dbReference type="EMBL" id="JARKNE010000011">
    <property type="protein sequence ID" value="KAK5784400.1"/>
    <property type="molecule type" value="Genomic_DNA"/>
</dbReference>
<accession>A0ABR0N1H9</accession>
<keyword evidence="2" id="KW-1185">Reference proteome</keyword>
<evidence type="ECO:0000313" key="1">
    <source>
        <dbReference type="EMBL" id="KAK5784400.1"/>
    </source>
</evidence>
<name>A0ABR0N1H9_GOSAR</name>
<organism evidence="1 2">
    <name type="scientific">Gossypium arboreum</name>
    <name type="common">Tree cotton</name>
    <name type="synonym">Gossypium nanking</name>
    <dbReference type="NCBI Taxonomy" id="29729"/>
    <lineage>
        <taxon>Eukaryota</taxon>
        <taxon>Viridiplantae</taxon>
        <taxon>Streptophyta</taxon>
        <taxon>Embryophyta</taxon>
        <taxon>Tracheophyta</taxon>
        <taxon>Spermatophyta</taxon>
        <taxon>Magnoliopsida</taxon>
        <taxon>eudicotyledons</taxon>
        <taxon>Gunneridae</taxon>
        <taxon>Pentapetalae</taxon>
        <taxon>rosids</taxon>
        <taxon>malvids</taxon>
        <taxon>Malvales</taxon>
        <taxon>Malvaceae</taxon>
        <taxon>Malvoideae</taxon>
        <taxon>Gossypium</taxon>
    </lineage>
</organism>
<proteinExistence type="predicted"/>
<protein>
    <recommendedName>
        <fullName evidence="3">RNase H type-1 domain-containing protein</fullName>
    </recommendedName>
</protein>
<dbReference type="Proteomes" id="UP001358586">
    <property type="component" value="Chromosome 11"/>
</dbReference>
<evidence type="ECO:0008006" key="3">
    <source>
        <dbReference type="Google" id="ProtNLM"/>
    </source>
</evidence>
<comment type="caution">
    <text evidence="1">The sequence shown here is derived from an EMBL/GenBank/DDBJ whole genome shotgun (WGS) entry which is preliminary data.</text>
</comment>
<reference evidence="1 2" key="1">
    <citation type="submission" date="2023-03" db="EMBL/GenBank/DDBJ databases">
        <title>WGS of Gossypium arboreum.</title>
        <authorList>
            <person name="Yu D."/>
        </authorList>
    </citation>
    <scope>NUCLEOTIDE SEQUENCE [LARGE SCALE GENOMIC DNA]</scope>
    <source>
        <tissue evidence="1">Leaf</tissue>
    </source>
</reference>
<gene>
    <name evidence="1" type="ORF">PVK06_038923</name>
</gene>